<evidence type="ECO:0000313" key="3">
    <source>
        <dbReference type="Proteomes" id="UP000297989"/>
    </source>
</evidence>
<accession>A0A659SI18</accession>
<comment type="caution">
    <text evidence="2">The sequence shown here is derived from an EMBL/GenBank/DDBJ whole genome shotgun (WGS) entry which is preliminary data.</text>
</comment>
<reference evidence="2 3" key="1">
    <citation type="submission" date="2018-03" db="EMBL/GenBank/DDBJ databases">
        <title>Non-Typhoidal Salmonella genome sequencing and assembly.</title>
        <authorList>
            <person name="Matchawe C."/>
        </authorList>
    </citation>
    <scope>NUCLEOTIDE SEQUENCE [LARGE SCALE GENOMIC DNA]</scope>
    <source>
        <strain evidence="2 3">8EV</strain>
    </source>
</reference>
<dbReference type="EMBL" id="PYKK01000297">
    <property type="protein sequence ID" value="TGD50073.1"/>
    <property type="molecule type" value="Genomic_DNA"/>
</dbReference>
<sequence length="42" mass="4780">IKLINRLNRKKAEEPAAPPAPSKEEVLLGEIRDLLKEQNNRS</sequence>
<proteinExistence type="predicted"/>
<organism evidence="2 3">
    <name type="scientific">Salmonella enterica subsp. enterica serovar Poona</name>
    <dbReference type="NCBI Taxonomy" id="436295"/>
    <lineage>
        <taxon>Bacteria</taxon>
        <taxon>Pseudomonadati</taxon>
        <taxon>Pseudomonadota</taxon>
        <taxon>Gammaproteobacteria</taxon>
        <taxon>Enterobacterales</taxon>
        <taxon>Enterobacteriaceae</taxon>
        <taxon>Salmonella</taxon>
    </lineage>
</organism>
<gene>
    <name evidence="2" type="primary">mscL</name>
    <name evidence="2" type="ORF">C9F10_03535</name>
</gene>
<evidence type="ECO:0000256" key="1">
    <source>
        <dbReference type="SAM" id="MobiDB-lite"/>
    </source>
</evidence>
<name>A0A659SI18_SALET</name>
<dbReference type="AlphaFoldDB" id="A0A659SI18"/>
<feature type="region of interest" description="Disordered" evidence="1">
    <location>
        <begin position="1"/>
        <end position="27"/>
    </location>
</feature>
<dbReference type="Proteomes" id="UP000297989">
    <property type="component" value="Unassembled WGS sequence"/>
</dbReference>
<feature type="non-terminal residue" evidence="2">
    <location>
        <position position="1"/>
    </location>
</feature>
<protein>
    <submittedName>
        <fullName evidence="2">Large conductance mechanosensitive channel protein MscL</fullName>
    </submittedName>
</protein>
<evidence type="ECO:0000313" key="2">
    <source>
        <dbReference type="EMBL" id="TGD50073.1"/>
    </source>
</evidence>